<dbReference type="PANTHER" id="PTHR39185:SF1">
    <property type="entry name" value="SWARMING MOTILITY PROTEIN SWRD"/>
    <property type="match status" value="1"/>
</dbReference>
<protein>
    <recommendedName>
        <fullName evidence="3">Flagellar protein FlbD</fullName>
    </recommendedName>
</protein>
<dbReference type="Proteomes" id="UP000284219">
    <property type="component" value="Unassembled WGS sequence"/>
</dbReference>
<dbReference type="OrthoDB" id="9799862at2"/>
<keyword evidence="2" id="KW-1185">Reference proteome</keyword>
<sequence>MIELTKWSGAKFMLNVWHIEQIEESPDTLIVLINGKRLIVKESAEEVTARANQFFKEIQSRPR</sequence>
<name>A0A419SJL0_9BACL</name>
<dbReference type="AlphaFoldDB" id="A0A419SJL0"/>
<comment type="caution">
    <text evidence="1">The sequence shown here is derived from an EMBL/GenBank/DDBJ whole genome shotgun (WGS) entry which is preliminary data.</text>
</comment>
<evidence type="ECO:0000313" key="1">
    <source>
        <dbReference type="EMBL" id="RKD24203.1"/>
    </source>
</evidence>
<dbReference type="PANTHER" id="PTHR39185">
    <property type="entry name" value="SWARMING MOTILITY PROTEIN SWRD"/>
    <property type="match status" value="1"/>
</dbReference>
<dbReference type="Pfam" id="PF06289">
    <property type="entry name" value="FlbD"/>
    <property type="match status" value="1"/>
</dbReference>
<reference evidence="1 2" key="1">
    <citation type="submission" date="2016-08" db="EMBL/GenBank/DDBJ databases">
        <title>Novel Firmicute Genomes.</title>
        <authorList>
            <person name="Poppleton D.I."/>
            <person name="Gribaldo S."/>
        </authorList>
    </citation>
    <scope>NUCLEOTIDE SEQUENCE [LARGE SCALE GENOMIC DNA]</scope>
    <source>
        <strain evidence="1 2">RAOx-1</strain>
    </source>
</reference>
<evidence type="ECO:0008006" key="3">
    <source>
        <dbReference type="Google" id="ProtNLM"/>
    </source>
</evidence>
<evidence type="ECO:0000313" key="2">
    <source>
        <dbReference type="Proteomes" id="UP000284219"/>
    </source>
</evidence>
<dbReference type="EMBL" id="MCHY01000008">
    <property type="protein sequence ID" value="RKD24203.1"/>
    <property type="molecule type" value="Genomic_DNA"/>
</dbReference>
<dbReference type="InterPro" id="IPR009384">
    <property type="entry name" value="SwrD-like"/>
</dbReference>
<dbReference type="RefSeq" id="WP_120189467.1">
    <property type="nucleotide sequence ID" value="NZ_MCHY01000008.1"/>
</dbReference>
<gene>
    <name evidence="1" type="ORF">BEP19_07295</name>
</gene>
<proteinExistence type="predicted"/>
<organism evidence="1 2">
    <name type="scientific">Ammoniphilus oxalaticus</name>
    <dbReference type="NCBI Taxonomy" id="66863"/>
    <lineage>
        <taxon>Bacteria</taxon>
        <taxon>Bacillati</taxon>
        <taxon>Bacillota</taxon>
        <taxon>Bacilli</taxon>
        <taxon>Bacillales</taxon>
        <taxon>Paenibacillaceae</taxon>
        <taxon>Aneurinibacillus group</taxon>
        <taxon>Ammoniphilus</taxon>
    </lineage>
</organism>
<accession>A0A419SJL0</accession>